<comment type="similarity">
    <text evidence="8">Belongs to the binding-protein-dependent transport system permease family.</text>
</comment>
<evidence type="ECO:0000256" key="2">
    <source>
        <dbReference type="ARBA" id="ARBA00022448"/>
    </source>
</evidence>
<organism evidence="10 11">
    <name type="scientific">Bifidobacterium aquikefiri</name>
    <dbReference type="NCBI Taxonomy" id="1653207"/>
    <lineage>
        <taxon>Bacteria</taxon>
        <taxon>Bacillati</taxon>
        <taxon>Actinomycetota</taxon>
        <taxon>Actinomycetes</taxon>
        <taxon>Bifidobacteriales</taxon>
        <taxon>Bifidobacteriaceae</taxon>
        <taxon>Bifidobacterium</taxon>
    </lineage>
</organism>
<dbReference type="GO" id="GO:0043190">
    <property type="term" value="C:ATP-binding cassette (ABC) transporter complex"/>
    <property type="evidence" value="ECO:0007669"/>
    <property type="project" value="InterPro"/>
</dbReference>
<keyword evidence="4 8" id="KW-0812">Transmembrane</keyword>
<dbReference type="InterPro" id="IPR035906">
    <property type="entry name" value="MetI-like_sf"/>
</dbReference>
<reference evidence="10 11" key="1">
    <citation type="journal article" date="2017" name="BMC Genomics">
        <title>Comparative genomic and phylogenomic analyses of the Bifidobacteriaceae family.</title>
        <authorList>
            <person name="Lugli G.A."/>
            <person name="Milani C."/>
            <person name="Turroni F."/>
            <person name="Duranti S."/>
            <person name="Mancabelli L."/>
            <person name="Mangifesta M."/>
            <person name="Ferrario C."/>
            <person name="Modesto M."/>
            <person name="Mattarelli P."/>
            <person name="Jiri K."/>
            <person name="van Sinderen D."/>
            <person name="Ventura M."/>
        </authorList>
    </citation>
    <scope>NUCLEOTIDE SEQUENCE [LARGE SCALE GENOMIC DNA]</scope>
    <source>
        <strain evidence="10 11">LMG 28769</strain>
    </source>
</reference>
<keyword evidence="11" id="KW-1185">Reference proteome</keyword>
<dbReference type="SUPFAM" id="SSF161098">
    <property type="entry name" value="MetI-like"/>
    <property type="match status" value="1"/>
</dbReference>
<evidence type="ECO:0000256" key="8">
    <source>
        <dbReference type="RuleBase" id="RU363032"/>
    </source>
</evidence>
<evidence type="ECO:0000313" key="10">
    <source>
        <dbReference type="EMBL" id="OZG67887.1"/>
    </source>
</evidence>
<comment type="caution">
    <text evidence="10">The sequence shown here is derived from an EMBL/GenBank/DDBJ whole genome shotgun (WGS) entry which is preliminary data.</text>
</comment>
<evidence type="ECO:0000313" key="11">
    <source>
        <dbReference type="Proteomes" id="UP000216451"/>
    </source>
</evidence>
<feature type="transmembrane region" description="Helical" evidence="8">
    <location>
        <begin position="191"/>
        <end position="213"/>
    </location>
</feature>
<feature type="transmembrane region" description="Helical" evidence="8">
    <location>
        <begin position="90"/>
        <end position="107"/>
    </location>
</feature>
<evidence type="ECO:0000256" key="4">
    <source>
        <dbReference type="ARBA" id="ARBA00022692"/>
    </source>
</evidence>
<evidence type="ECO:0000256" key="7">
    <source>
        <dbReference type="ARBA" id="ARBA00023136"/>
    </source>
</evidence>
<evidence type="ECO:0000259" key="9">
    <source>
        <dbReference type="PROSITE" id="PS50928"/>
    </source>
</evidence>
<evidence type="ECO:0000256" key="6">
    <source>
        <dbReference type="ARBA" id="ARBA00022989"/>
    </source>
</evidence>
<gene>
    <name evidence="10" type="ORF">BAQU_0532</name>
</gene>
<dbReference type="CDD" id="cd06261">
    <property type="entry name" value="TM_PBP2"/>
    <property type="match status" value="1"/>
</dbReference>
<dbReference type="Proteomes" id="UP000216451">
    <property type="component" value="Unassembled WGS sequence"/>
</dbReference>
<keyword evidence="7 8" id="KW-0472">Membrane</keyword>
<comment type="subcellular location">
    <subcellularLocation>
        <location evidence="1 8">Cell membrane</location>
        <topology evidence="1 8">Multi-pass membrane protein</topology>
    </subcellularLocation>
</comment>
<dbReference type="AlphaFoldDB" id="A0A261G8X8"/>
<feature type="transmembrane region" description="Helical" evidence="8">
    <location>
        <begin position="66"/>
        <end position="84"/>
    </location>
</feature>
<feature type="transmembrane region" description="Helical" evidence="8">
    <location>
        <begin position="24"/>
        <end position="45"/>
    </location>
</feature>
<dbReference type="RefSeq" id="WP_415448316.1">
    <property type="nucleotide sequence ID" value="NZ_JBDNKC010000003.1"/>
</dbReference>
<keyword evidence="3" id="KW-1003">Cell membrane</keyword>
<keyword evidence="2 8" id="KW-0813">Transport</keyword>
<evidence type="ECO:0000256" key="5">
    <source>
        <dbReference type="ARBA" id="ARBA00022970"/>
    </source>
</evidence>
<dbReference type="PANTHER" id="PTHR30614:SF0">
    <property type="entry name" value="L-CYSTINE TRANSPORT SYSTEM PERMEASE PROTEIN TCYL"/>
    <property type="match status" value="1"/>
</dbReference>
<feature type="domain" description="ABC transmembrane type-1" evidence="9">
    <location>
        <begin position="21"/>
        <end position="210"/>
    </location>
</feature>
<dbReference type="GO" id="GO:0022857">
    <property type="term" value="F:transmembrane transporter activity"/>
    <property type="evidence" value="ECO:0007669"/>
    <property type="project" value="InterPro"/>
</dbReference>
<dbReference type="InterPro" id="IPR000515">
    <property type="entry name" value="MetI-like"/>
</dbReference>
<dbReference type="PANTHER" id="PTHR30614">
    <property type="entry name" value="MEMBRANE COMPONENT OF AMINO ACID ABC TRANSPORTER"/>
    <property type="match status" value="1"/>
</dbReference>
<dbReference type="Gene3D" id="1.10.3720.10">
    <property type="entry name" value="MetI-like"/>
    <property type="match status" value="1"/>
</dbReference>
<protein>
    <submittedName>
        <fullName evidence="10">Polar amino acid ABC transporter, inner membrane subunit</fullName>
    </submittedName>
</protein>
<proteinExistence type="inferred from homology"/>
<sequence length="224" mass="25166">MNYIPDWGIVSKAMPLLLSGMRTSIVLTLLVVCIGLSLGIPVALARMSGIYIIRYLAQAYIEIFRCTPLLLQLFWVFYALPMVFGIKLPGFLAAVLTIGLNLIAYMAEAYRSGFQSIPEEQIEAANVLQLSRFDQVIHIIFPQAFRQQLPSILSLLVGAFKDTVLVSTIGVADLMFQANTASQQYYRPFEIFTVTALFYFIIAFPVTLVVNALERHMLMQRDNV</sequence>
<dbReference type="EMBL" id="MWXA01000003">
    <property type="protein sequence ID" value="OZG67887.1"/>
    <property type="molecule type" value="Genomic_DNA"/>
</dbReference>
<accession>A0A261G8X8</accession>
<evidence type="ECO:0000256" key="1">
    <source>
        <dbReference type="ARBA" id="ARBA00004651"/>
    </source>
</evidence>
<evidence type="ECO:0000256" key="3">
    <source>
        <dbReference type="ARBA" id="ARBA00022475"/>
    </source>
</evidence>
<dbReference type="NCBIfam" id="TIGR01726">
    <property type="entry name" value="HEQRo_perm_3TM"/>
    <property type="match status" value="1"/>
</dbReference>
<dbReference type="InterPro" id="IPR043429">
    <property type="entry name" value="ArtM/GltK/GlnP/TcyL/YhdX-like"/>
</dbReference>
<dbReference type="PROSITE" id="PS50928">
    <property type="entry name" value="ABC_TM1"/>
    <property type="match status" value="1"/>
</dbReference>
<feature type="transmembrane region" description="Helical" evidence="8">
    <location>
        <begin position="152"/>
        <end position="171"/>
    </location>
</feature>
<dbReference type="InterPro" id="IPR010065">
    <property type="entry name" value="AA_ABC_transptr_permease_3TM"/>
</dbReference>
<keyword evidence="5" id="KW-0029">Amino-acid transport</keyword>
<name>A0A261G8X8_9BIFI</name>
<dbReference type="GO" id="GO:0006865">
    <property type="term" value="P:amino acid transport"/>
    <property type="evidence" value="ECO:0007669"/>
    <property type="project" value="UniProtKB-KW"/>
</dbReference>
<dbReference type="Pfam" id="PF00528">
    <property type="entry name" value="BPD_transp_1"/>
    <property type="match status" value="1"/>
</dbReference>
<keyword evidence="6 8" id="KW-1133">Transmembrane helix</keyword>